<dbReference type="Pfam" id="PF00440">
    <property type="entry name" value="TetR_N"/>
    <property type="match status" value="1"/>
</dbReference>
<evidence type="ECO:0000256" key="1">
    <source>
        <dbReference type="ARBA" id="ARBA00023015"/>
    </source>
</evidence>
<evidence type="ECO:0000256" key="2">
    <source>
        <dbReference type="ARBA" id="ARBA00023125"/>
    </source>
</evidence>
<keyword evidence="3" id="KW-0804">Transcription</keyword>
<reference evidence="6 7" key="1">
    <citation type="submission" date="2022-04" db="EMBL/GenBank/DDBJ databases">
        <title>Genome draft of Actinomadura sp. ATCC 31491.</title>
        <authorList>
            <person name="Shi X."/>
            <person name="Du Y."/>
        </authorList>
    </citation>
    <scope>NUCLEOTIDE SEQUENCE [LARGE SCALE GENOMIC DNA]</scope>
    <source>
        <strain evidence="6 7">ATCC 31491</strain>
    </source>
</reference>
<feature type="domain" description="HTH tetR-type" evidence="5">
    <location>
        <begin position="6"/>
        <end position="66"/>
    </location>
</feature>
<dbReference type="PROSITE" id="PS50977">
    <property type="entry name" value="HTH_TETR_2"/>
    <property type="match status" value="1"/>
</dbReference>
<evidence type="ECO:0000256" key="4">
    <source>
        <dbReference type="PROSITE-ProRule" id="PRU00335"/>
    </source>
</evidence>
<organism evidence="6 7">
    <name type="scientific">Actinomadura luzonensis</name>
    <dbReference type="NCBI Taxonomy" id="2805427"/>
    <lineage>
        <taxon>Bacteria</taxon>
        <taxon>Bacillati</taxon>
        <taxon>Actinomycetota</taxon>
        <taxon>Actinomycetes</taxon>
        <taxon>Streptosporangiales</taxon>
        <taxon>Thermomonosporaceae</taxon>
        <taxon>Actinomadura</taxon>
    </lineage>
</organism>
<evidence type="ECO:0000313" key="7">
    <source>
        <dbReference type="Proteomes" id="UP001317259"/>
    </source>
</evidence>
<keyword evidence="2 4" id="KW-0238">DNA-binding</keyword>
<evidence type="ECO:0000256" key="3">
    <source>
        <dbReference type="ARBA" id="ARBA00023163"/>
    </source>
</evidence>
<sequence>MPRAAGETKAHVLRVAGELFYRRGIRATGIDLVAAEADVAPPTLYRIFTSKDGLVSAYVQDTHREFQDRVASVVEAAGPDPRDQILAIFDTVSGQVASERYRGCPMQIALAEFPDADLPARRHAVAAKSWLRETLAELTGKLEVGDPAEVADHLMLIFEGLHASGLSLGPDGPAKRVRGLVEMIISSASPRPDSAR</sequence>
<keyword evidence="1" id="KW-0805">Transcription regulation</keyword>
<evidence type="ECO:0000259" key="5">
    <source>
        <dbReference type="PROSITE" id="PS50977"/>
    </source>
</evidence>
<evidence type="ECO:0000313" key="6">
    <source>
        <dbReference type="EMBL" id="MCK2217110.1"/>
    </source>
</evidence>
<proteinExistence type="predicted"/>
<protein>
    <submittedName>
        <fullName evidence="6">TetR/AcrR family transcriptional regulator</fullName>
    </submittedName>
</protein>
<name>A0ABT0FYT8_9ACTN</name>
<dbReference type="InterPro" id="IPR001647">
    <property type="entry name" value="HTH_TetR"/>
</dbReference>
<dbReference type="Proteomes" id="UP001317259">
    <property type="component" value="Unassembled WGS sequence"/>
</dbReference>
<comment type="caution">
    <text evidence="6">The sequence shown here is derived from an EMBL/GenBank/DDBJ whole genome shotgun (WGS) entry which is preliminary data.</text>
</comment>
<feature type="DNA-binding region" description="H-T-H motif" evidence="4">
    <location>
        <begin position="29"/>
        <end position="48"/>
    </location>
</feature>
<dbReference type="EMBL" id="JAKRKC020000001">
    <property type="protein sequence ID" value="MCK2217110.1"/>
    <property type="molecule type" value="Genomic_DNA"/>
</dbReference>
<dbReference type="RefSeq" id="WP_242376698.1">
    <property type="nucleotide sequence ID" value="NZ_JAKRKC020000001.1"/>
</dbReference>
<dbReference type="PANTHER" id="PTHR47506:SF1">
    <property type="entry name" value="HTH-TYPE TRANSCRIPTIONAL REGULATOR YJDC"/>
    <property type="match status" value="1"/>
</dbReference>
<gene>
    <name evidence="6" type="ORF">MF672_025435</name>
</gene>
<keyword evidence="7" id="KW-1185">Reference proteome</keyword>
<dbReference type="PANTHER" id="PTHR47506">
    <property type="entry name" value="TRANSCRIPTIONAL REGULATORY PROTEIN"/>
    <property type="match status" value="1"/>
</dbReference>
<accession>A0ABT0FYT8</accession>